<dbReference type="SUPFAM" id="SSF52172">
    <property type="entry name" value="CheY-like"/>
    <property type="match status" value="1"/>
</dbReference>
<dbReference type="EMBL" id="BSDC01000003">
    <property type="protein sequence ID" value="GLH68185.1"/>
    <property type="molecule type" value="Genomic_DNA"/>
</dbReference>
<evidence type="ECO:0000256" key="6">
    <source>
        <dbReference type="PROSITE-ProRule" id="PRU00169"/>
    </source>
</evidence>
<dbReference type="InterPro" id="IPR058031">
    <property type="entry name" value="AAA_lid_NorR"/>
</dbReference>
<dbReference type="SUPFAM" id="SSF46689">
    <property type="entry name" value="Homeodomain-like"/>
    <property type="match status" value="1"/>
</dbReference>
<keyword evidence="2" id="KW-0067">ATP-binding</keyword>
<dbReference type="Pfam" id="PF02954">
    <property type="entry name" value="HTH_8"/>
    <property type="match status" value="1"/>
</dbReference>
<evidence type="ECO:0000313" key="11">
    <source>
        <dbReference type="Proteomes" id="UP001165044"/>
    </source>
</evidence>
<evidence type="ECO:0000259" key="9">
    <source>
        <dbReference type="PROSITE" id="PS50110"/>
    </source>
</evidence>
<dbReference type="Gene3D" id="1.10.10.60">
    <property type="entry name" value="Homeodomain-like"/>
    <property type="match status" value="1"/>
</dbReference>
<keyword evidence="11" id="KW-1185">Reference proteome</keyword>
<reference evidence="10" key="1">
    <citation type="journal article" date="2023" name="Antonie Van Leeuwenhoek">
        <title>Mesoterricola silvestris gen. nov., sp. nov., Mesoterricola sediminis sp. nov., Geothrix oryzae sp. nov., Geothrix edaphica sp. nov., Geothrix rubra sp. nov., and Geothrix limicola sp. nov., six novel members of Acidobacteriota isolated from soils.</title>
        <authorList>
            <person name="Itoh H."/>
            <person name="Sugisawa Y."/>
            <person name="Mise K."/>
            <person name="Xu Z."/>
            <person name="Kuniyasu M."/>
            <person name="Ushijima N."/>
            <person name="Kawano K."/>
            <person name="Kobayashi E."/>
            <person name="Shiratori Y."/>
            <person name="Masuda Y."/>
            <person name="Senoo K."/>
        </authorList>
    </citation>
    <scope>NUCLEOTIDE SEQUENCE</scope>
    <source>
        <strain evidence="10">Red802</strain>
    </source>
</reference>
<dbReference type="InterPro" id="IPR001789">
    <property type="entry name" value="Sig_transdc_resp-reg_receiver"/>
</dbReference>
<feature type="region of interest" description="Disordered" evidence="7">
    <location>
        <begin position="402"/>
        <end position="423"/>
    </location>
</feature>
<accession>A0ABQ5Q0E9</accession>
<evidence type="ECO:0000256" key="1">
    <source>
        <dbReference type="ARBA" id="ARBA00022741"/>
    </source>
</evidence>
<keyword evidence="4" id="KW-0238">DNA-binding</keyword>
<dbReference type="Pfam" id="PF00072">
    <property type="entry name" value="Response_reg"/>
    <property type="match status" value="1"/>
</dbReference>
<dbReference type="Gene3D" id="3.40.50.2300">
    <property type="match status" value="1"/>
</dbReference>
<dbReference type="PANTHER" id="PTHR32071">
    <property type="entry name" value="TRANSCRIPTIONAL REGULATORY PROTEIN"/>
    <property type="match status" value="1"/>
</dbReference>
<name>A0ABQ5Q0E9_9BACT</name>
<dbReference type="InterPro" id="IPR002197">
    <property type="entry name" value="HTH_Fis"/>
</dbReference>
<evidence type="ECO:0000256" key="3">
    <source>
        <dbReference type="ARBA" id="ARBA00023015"/>
    </source>
</evidence>
<dbReference type="Pfam" id="PF00158">
    <property type="entry name" value="Sigma54_activat"/>
    <property type="match status" value="1"/>
</dbReference>
<sequence>MVNDDPGARDGMALNLKRSGASVDQAPTGEEALRLVRPGGYDAVVASLRLPGMGGLQLTARLRAVDPALPVLLIAPAGAPEALLQAPPPGAFDVLASPFSPEELSAALQEALKAEGHLRTAEPAEAPLTLTQDPALSETLALARRAADSRATILIQAESGTGKESLARLIHGSSSRRSGPCVIVNCASLPENLLEIELFGQARGPQNGPAPKPGGFEQAANGTLVLDAVDTLPQGLQGRLLRTLQERAVERVGGDHAIPVDVRLISLTSRDLLAEVKAGRFAEDLYYRLNVIPLNLPPLRDRPGDLELLASYFAERCARENDRTVPELKPSFFAALARHPWAGNLRELENVIQRCVVLSQDHRLSQQDLRWLLPAEAFESLPGDPPGAGAPGSAATAFPDAARRAAGAPPAEAAMADPREPLTGLPLGTPVVLPLGLSLPELERFWLLSTLSALKGNRTHCAAQLDIALRTVRNKINEYKADGFAIPASQRGRDED</sequence>
<evidence type="ECO:0000313" key="10">
    <source>
        <dbReference type="EMBL" id="GLH68185.1"/>
    </source>
</evidence>
<dbReference type="PROSITE" id="PS50110">
    <property type="entry name" value="RESPONSE_REGULATORY"/>
    <property type="match status" value="1"/>
</dbReference>
<dbReference type="Proteomes" id="UP001165044">
    <property type="component" value="Unassembled WGS sequence"/>
</dbReference>
<comment type="caution">
    <text evidence="6">Lacks conserved residue(s) required for the propagation of feature annotation.</text>
</comment>
<dbReference type="Pfam" id="PF25601">
    <property type="entry name" value="AAA_lid_14"/>
    <property type="match status" value="1"/>
</dbReference>
<gene>
    <name evidence="10" type="ORF">GETHED_25490</name>
</gene>
<evidence type="ECO:0000256" key="7">
    <source>
        <dbReference type="SAM" id="MobiDB-lite"/>
    </source>
</evidence>
<dbReference type="CDD" id="cd00009">
    <property type="entry name" value="AAA"/>
    <property type="match status" value="1"/>
</dbReference>
<dbReference type="RefSeq" id="WP_285609922.1">
    <property type="nucleotide sequence ID" value="NZ_BSDC01000003.1"/>
</dbReference>
<keyword evidence="3" id="KW-0805">Transcription regulation</keyword>
<keyword evidence="5" id="KW-0804">Transcription</keyword>
<feature type="region of interest" description="Disordered" evidence="7">
    <location>
        <begin position="1"/>
        <end position="25"/>
    </location>
</feature>
<dbReference type="InterPro" id="IPR011006">
    <property type="entry name" value="CheY-like_superfamily"/>
</dbReference>
<protein>
    <submittedName>
        <fullName evidence="10">Sigma-54-dependent Fis family transcriptional regulator</fullName>
    </submittedName>
</protein>
<dbReference type="InterPro" id="IPR027417">
    <property type="entry name" value="P-loop_NTPase"/>
</dbReference>
<organism evidence="10 11">
    <name type="scientific">Geothrix edaphica</name>
    <dbReference type="NCBI Taxonomy" id="2927976"/>
    <lineage>
        <taxon>Bacteria</taxon>
        <taxon>Pseudomonadati</taxon>
        <taxon>Acidobacteriota</taxon>
        <taxon>Holophagae</taxon>
        <taxon>Holophagales</taxon>
        <taxon>Holophagaceae</taxon>
        <taxon>Geothrix</taxon>
    </lineage>
</organism>
<evidence type="ECO:0000256" key="5">
    <source>
        <dbReference type="ARBA" id="ARBA00023163"/>
    </source>
</evidence>
<feature type="domain" description="Response regulatory" evidence="9">
    <location>
        <begin position="1"/>
        <end position="112"/>
    </location>
</feature>
<dbReference type="PANTHER" id="PTHR32071:SF21">
    <property type="entry name" value="TRANSCRIPTIONAL REGULATORY PROTEIN FLGR"/>
    <property type="match status" value="1"/>
</dbReference>
<evidence type="ECO:0000256" key="2">
    <source>
        <dbReference type="ARBA" id="ARBA00022840"/>
    </source>
</evidence>
<evidence type="ECO:0000256" key="4">
    <source>
        <dbReference type="ARBA" id="ARBA00023125"/>
    </source>
</evidence>
<dbReference type="Gene3D" id="1.10.8.60">
    <property type="match status" value="1"/>
</dbReference>
<dbReference type="InterPro" id="IPR009057">
    <property type="entry name" value="Homeodomain-like_sf"/>
</dbReference>
<dbReference type="SMART" id="SM00448">
    <property type="entry name" value="REC"/>
    <property type="match status" value="1"/>
</dbReference>
<dbReference type="SMART" id="SM00382">
    <property type="entry name" value="AAA"/>
    <property type="match status" value="1"/>
</dbReference>
<evidence type="ECO:0000259" key="8">
    <source>
        <dbReference type="PROSITE" id="PS50045"/>
    </source>
</evidence>
<dbReference type="InterPro" id="IPR003593">
    <property type="entry name" value="AAA+_ATPase"/>
</dbReference>
<comment type="caution">
    <text evidence="10">The sequence shown here is derived from an EMBL/GenBank/DDBJ whole genome shotgun (WGS) entry which is preliminary data.</text>
</comment>
<proteinExistence type="predicted"/>
<dbReference type="SUPFAM" id="SSF52540">
    <property type="entry name" value="P-loop containing nucleoside triphosphate hydrolases"/>
    <property type="match status" value="1"/>
</dbReference>
<keyword evidence="1" id="KW-0547">Nucleotide-binding</keyword>
<feature type="domain" description="Sigma-54 factor interaction" evidence="8">
    <location>
        <begin position="129"/>
        <end position="357"/>
    </location>
</feature>
<dbReference type="InterPro" id="IPR002078">
    <property type="entry name" value="Sigma_54_int"/>
</dbReference>
<dbReference type="PROSITE" id="PS50045">
    <property type="entry name" value="SIGMA54_INTERACT_4"/>
    <property type="match status" value="1"/>
</dbReference>
<dbReference type="Gene3D" id="3.40.50.300">
    <property type="entry name" value="P-loop containing nucleotide triphosphate hydrolases"/>
    <property type="match status" value="1"/>
</dbReference>